<keyword evidence="4" id="KW-1185">Reference proteome</keyword>
<dbReference type="PRINTS" id="PR01438">
    <property type="entry name" value="UNVRSLSTRESS"/>
</dbReference>
<evidence type="ECO:0000313" key="4">
    <source>
        <dbReference type="Proteomes" id="UP000660110"/>
    </source>
</evidence>
<name>A0A917B0P3_HALAA</name>
<dbReference type="EMBL" id="BMEL01000001">
    <property type="protein sequence ID" value="GGF12758.1"/>
    <property type="molecule type" value="Genomic_DNA"/>
</dbReference>
<dbReference type="InterPro" id="IPR006016">
    <property type="entry name" value="UspA"/>
</dbReference>
<dbReference type="Pfam" id="PF00582">
    <property type="entry name" value="Usp"/>
    <property type="match status" value="1"/>
</dbReference>
<evidence type="ECO:0000256" key="1">
    <source>
        <dbReference type="ARBA" id="ARBA00008791"/>
    </source>
</evidence>
<organism evidence="3 4">
    <name type="scientific">Halobacillus andaensis</name>
    <dbReference type="NCBI Taxonomy" id="1176239"/>
    <lineage>
        <taxon>Bacteria</taxon>
        <taxon>Bacillati</taxon>
        <taxon>Bacillota</taxon>
        <taxon>Bacilli</taxon>
        <taxon>Bacillales</taxon>
        <taxon>Bacillaceae</taxon>
        <taxon>Halobacillus</taxon>
    </lineage>
</organism>
<reference evidence="3" key="1">
    <citation type="journal article" date="2014" name="Int. J. Syst. Evol. Microbiol.">
        <title>Complete genome sequence of Corynebacterium casei LMG S-19264T (=DSM 44701T), isolated from a smear-ripened cheese.</title>
        <authorList>
            <consortium name="US DOE Joint Genome Institute (JGI-PGF)"/>
            <person name="Walter F."/>
            <person name="Albersmeier A."/>
            <person name="Kalinowski J."/>
            <person name="Ruckert C."/>
        </authorList>
    </citation>
    <scope>NUCLEOTIDE SEQUENCE</scope>
    <source>
        <strain evidence="3">CGMCC 1.12153</strain>
    </source>
</reference>
<evidence type="ECO:0000259" key="2">
    <source>
        <dbReference type="Pfam" id="PF00582"/>
    </source>
</evidence>
<accession>A0A917B0P3</accession>
<dbReference type="SUPFAM" id="SSF52402">
    <property type="entry name" value="Adenine nucleotide alpha hydrolases-like"/>
    <property type="match status" value="1"/>
</dbReference>
<proteinExistence type="inferred from homology"/>
<dbReference type="InterPro" id="IPR006015">
    <property type="entry name" value="Universal_stress_UspA"/>
</dbReference>
<sequence>MNKKILVPFDASPSSIRALQYAVPFAEEVGYELIILNVQFDYNTRNVRKFTGQNQVKQYQEEAARQSFEAAEEFLAGHDVPHTFRKRIGIPDQVILEESANDDVRLIVMGTRGVGRVKGAILGSVSYNVLQSTEVPVTIVP</sequence>
<dbReference type="InterPro" id="IPR014729">
    <property type="entry name" value="Rossmann-like_a/b/a_fold"/>
</dbReference>
<gene>
    <name evidence="3" type="ORF">GCM10010954_09360</name>
</gene>
<dbReference type="PANTHER" id="PTHR46268:SF6">
    <property type="entry name" value="UNIVERSAL STRESS PROTEIN UP12"/>
    <property type="match status" value="1"/>
</dbReference>
<protein>
    <submittedName>
        <fullName evidence="3">Universal stress protein UspA</fullName>
    </submittedName>
</protein>
<dbReference type="AlphaFoldDB" id="A0A917B0P3"/>
<dbReference type="Proteomes" id="UP000660110">
    <property type="component" value="Unassembled WGS sequence"/>
</dbReference>
<evidence type="ECO:0000313" key="3">
    <source>
        <dbReference type="EMBL" id="GGF12758.1"/>
    </source>
</evidence>
<feature type="domain" description="UspA" evidence="2">
    <location>
        <begin position="1"/>
        <end position="141"/>
    </location>
</feature>
<dbReference type="RefSeq" id="WP_188376292.1">
    <property type="nucleotide sequence ID" value="NZ_BMEL01000001.1"/>
</dbReference>
<comment type="similarity">
    <text evidence="1">Belongs to the universal stress protein A family.</text>
</comment>
<dbReference type="CDD" id="cd00293">
    <property type="entry name" value="USP-like"/>
    <property type="match status" value="1"/>
</dbReference>
<comment type="caution">
    <text evidence="3">The sequence shown here is derived from an EMBL/GenBank/DDBJ whole genome shotgun (WGS) entry which is preliminary data.</text>
</comment>
<reference evidence="3" key="2">
    <citation type="submission" date="2020-09" db="EMBL/GenBank/DDBJ databases">
        <authorList>
            <person name="Sun Q."/>
            <person name="Zhou Y."/>
        </authorList>
    </citation>
    <scope>NUCLEOTIDE SEQUENCE</scope>
    <source>
        <strain evidence="3">CGMCC 1.12153</strain>
    </source>
</reference>
<dbReference type="PANTHER" id="PTHR46268">
    <property type="entry name" value="STRESS RESPONSE PROTEIN NHAX"/>
    <property type="match status" value="1"/>
</dbReference>
<dbReference type="Gene3D" id="3.40.50.620">
    <property type="entry name" value="HUPs"/>
    <property type="match status" value="1"/>
</dbReference>